<dbReference type="EMBL" id="CAJFCW020000004">
    <property type="protein sequence ID" value="CAG9109744.1"/>
    <property type="molecule type" value="Genomic_DNA"/>
</dbReference>
<name>A0A811KP78_9BILA</name>
<evidence type="ECO:0000256" key="1">
    <source>
        <dbReference type="ARBA" id="ARBA00023157"/>
    </source>
</evidence>
<dbReference type="InterPro" id="IPR009069">
    <property type="entry name" value="Cys_alpha_HP_mot_SF"/>
</dbReference>
<dbReference type="GO" id="GO:0005761">
    <property type="term" value="C:mitochondrial ribosome"/>
    <property type="evidence" value="ECO:0007669"/>
    <property type="project" value="InterPro"/>
</dbReference>
<gene>
    <name evidence="3" type="ORF">BOKJ2_LOCUS7463</name>
</gene>
<dbReference type="PANTHER" id="PTHR31278:SF2">
    <property type="entry name" value="SMALL RIBOSOMAL SUBUNIT PROTEIN MS37"/>
    <property type="match status" value="1"/>
</dbReference>
<accession>A0A811KP78</accession>
<proteinExistence type="predicted"/>
<keyword evidence="1" id="KW-1015">Disulfide bond</keyword>
<reference evidence="3" key="1">
    <citation type="submission" date="2020-09" db="EMBL/GenBank/DDBJ databases">
        <authorList>
            <person name="Kikuchi T."/>
        </authorList>
    </citation>
    <scope>NUCLEOTIDE SEQUENCE</scope>
    <source>
        <strain evidence="3">SH1</strain>
    </source>
</reference>
<dbReference type="PANTHER" id="PTHR31278">
    <property type="entry name" value="CHCHD1"/>
    <property type="match status" value="1"/>
</dbReference>
<dbReference type="GO" id="GO:0005654">
    <property type="term" value="C:nucleoplasm"/>
    <property type="evidence" value="ECO:0007669"/>
    <property type="project" value="TreeGrafter"/>
</dbReference>
<dbReference type="SUPFAM" id="SSF47072">
    <property type="entry name" value="Cysteine alpha-hairpin motif"/>
    <property type="match status" value="1"/>
</dbReference>
<dbReference type="InterPro" id="IPR010625">
    <property type="entry name" value="CHCH"/>
</dbReference>
<evidence type="ECO:0000259" key="2">
    <source>
        <dbReference type="Pfam" id="PF06747"/>
    </source>
</evidence>
<dbReference type="OrthoDB" id="5825849at2759"/>
<protein>
    <recommendedName>
        <fullName evidence="2">CHCH domain-containing protein</fullName>
    </recommendedName>
</protein>
<dbReference type="InterPro" id="IPR033620">
    <property type="entry name" value="Ribosomal_mS37_met"/>
</dbReference>
<dbReference type="Pfam" id="PF06747">
    <property type="entry name" value="CHCH"/>
    <property type="match status" value="1"/>
</dbReference>
<dbReference type="Proteomes" id="UP000783686">
    <property type="component" value="Unassembled WGS sequence"/>
</dbReference>
<dbReference type="EMBL" id="CAJFDH010000004">
    <property type="protein sequence ID" value="CAD5218253.1"/>
    <property type="molecule type" value="Genomic_DNA"/>
</dbReference>
<comment type="caution">
    <text evidence="3">The sequence shown here is derived from an EMBL/GenBank/DDBJ whole genome shotgun (WGS) entry which is preliminary data.</text>
</comment>
<dbReference type="AlphaFoldDB" id="A0A811KP78"/>
<evidence type="ECO:0000313" key="4">
    <source>
        <dbReference type="Proteomes" id="UP000614601"/>
    </source>
</evidence>
<feature type="domain" description="CHCH" evidence="2">
    <location>
        <begin position="37"/>
        <end position="70"/>
    </location>
</feature>
<keyword evidence="4" id="KW-1185">Reference proteome</keyword>
<dbReference type="GO" id="GO:0032543">
    <property type="term" value="P:mitochondrial translation"/>
    <property type="evidence" value="ECO:0007669"/>
    <property type="project" value="InterPro"/>
</dbReference>
<sequence>MRNRPLQPRKVYYSEVVPLVGKNEVVVRKQKVAGSACTQELQALFGCLKKWEYDDLPCKSFHGAYMRCIEDSEVQAAKNTERLRKGTLGDETSDGKSLTAAQLNKIMQIHPQPDLGKRPYRVMQRLPNYSYADDLFHRKNKPGKKS</sequence>
<organism evidence="3 4">
    <name type="scientific">Bursaphelenchus okinawaensis</name>
    <dbReference type="NCBI Taxonomy" id="465554"/>
    <lineage>
        <taxon>Eukaryota</taxon>
        <taxon>Metazoa</taxon>
        <taxon>Ecdysozoa</taxon>
        <taxon>Nematoda</taxon>
        <taxon>Chromadorea</taxon>
        <taxon>Rhabditida</taxon>
        <taxon>Tylenchina</taxon>
        <taxon>Tylenchomorpha</taxon>
        <taxon>Aphelenchoidea</taxon>
        <taxon>Aphelenchoididae</taxon>
        <taxon>Bursaphelenchus</taxon>
    </lineage>
</organism>
<dbReference type="GO" id="GO:0003723">
    <property type="term" value="F:RNA binding"/>
    <property type="evidence" value="ECO:0007669"/>
    <property type="project" value="TreeGrafter"/>
</dbReference>
<evidence type="ECO:0000313" key="3">
    <source>
        <dbReference type="EMBL" id="CAD5218253.1"/>
    </source>
</evidence>
<dbReference type="Proteomes" id="UP000614601">
    <property type="component" value="Unassembled WGS sequence"/>
</dbReference>